<keyword evidence="6" id="KW-1185">Reference proteome</keyword>
<dbReference type="InterPro" id="IPR002477">
    <property type="entry name" value="Peptidoglycan-bd-like"/>
</dbReference>
<evidence type="ECO:0000259" key="2">
    <source>
        <dbReference type="Pfam" id="PF01471"/>
    </source>
</evidence>
<accession>A0A7X1ATB7</accession>
<evidence type="ECO:0000313" key="4">
    <source>
        <dbReference type="EMBL" id="MBC2410369.1"/>
    </source>
</evidence>
<evidence type="ECO:0000256" key="1">
    <source>
        <dbReference type="SAM" id="SignalP"/>
    </source>
</evidence>
<evidence type="ECO:0000313" key="3">
    <source>
        <dbReference type="EMBL" id="MBC2384300.1"/>
    </source>
</evidence>
<name>A0A7X1ATB7_9PSED</name>
<keyword evidence="1" id="KW-0732">Signal</keyword>
<proteinExistence type="predicted"/>
<evidence type="ECO:0000313" key="6">
    <source>
        <dbReference type="Proteomes" id="UP000534677"/>
    </source>
</evidence>
<feature type="signal peptide" evidence="1">
    <location>
        <begin position="1"/>
        <end position="19"/>
    </location>
</feature>
<feature type="chain" id="PRO_5030882881" description="Peptidoglycan binding-like domain-containing protein" evidence="1">
    <location>
        <begin position="20"/>
        <end position="106"/>
    </location>
</feature>
<gene>
    <name evidence="3" type="ORF">HF209_25500</name>
    <name evidence="4" type="ORF">HF257_30550</name>
</gene>
<organism evidence="4 5">
    <name type="scientific">Pseudomonas cremoris</name>
    <dbReference type="NCBI Taxonomy" id="2724178"/>
    <lineage>
        <taxon>Bacteria</taxon>
        <taxon>Pseudomonadati</taxon>
        <taxon>Pseudomonadota</taxon>
        <taxon>Gammaproteobacteria</taxon>
        <taxon>Pseudomonadales</taxon>
        <taxon>Pseudomonadaceae</taxon>
        <taxon>Pseudomonas</taxon>
    </lineage>
</organism>
<dbReference type="RefSeq" id="WP_185709854.1">
    <property type="nucleotide sequence ID" value="NZ_JAAXCY010000016.1"/>
</dbReference>
<feature type="domain" description="Peptidoglycan binding-like" evidence="2">
    <location>
        <begin position="43"/>
        <end position="96"/>
    </location>
</feature>
<dbReference type="InterPro" id="IPR036366">
    <property type="entry name" value="PGBDSf"/>
</dbReference>
<dbReference type="Pfam" id="PF01471">
    <property type="entry name" value="PG_binding_1"/>
    <property type="match status" value="1"/>
</dbReference>
<dbReference type="Proteomes" id="UP000534677">
    <property type="component" value="Unassembled WGS sequence"/>
</dbReference>
<dbReference type="Proteomes" id="UP000520513">
    <property type="component" value="Unassembled WGS sequence"/>
</dbReference>
<dbReference type="AlphaFoldDB" id="A0A7X1ATB7"/>
<dbReference type="PROSITE" id="PS51257">
    <property type="entry name" value="PROKAR_LIPOPROTEIN"/>
    <property type="match status" value="1"/>
</dbReference>
<sequence length="106" mass="11551">MMRHYPSLGFVLLSGCVLALRGCGAADNRYVLKDTRAPVAEEVVGALQRELAVRNYYQGALDGVAGEQTAEAIFLFQMDCELPLTGGINPETLEKLNIHSPAWLSK</sequence>
<evidence type="ECO:0000313" key="5">
    <source>
        <dbReference type="Proteomes" id="UP000520513"/>
    </source>
</evidence>
<dbReference type="EMBL" id="JAAXCZ010000016">
    <property type="protein sequence ID" value="MBC2384300.1"/>
    <property type="molecule type" value="Genomic_DNA"/>
</dbReference>
<protein>
    <recommendedName>
        <fullName evidence="2">Peptidoglycan binding-like domain-containing protein</fullName>
    </recommendedName>
</protein>
<dbReference type="EMBL" id="JAAXCY010000016">
    <property type="protein sequence ID" value="MBC2410369.1"/>
    <property type="molecule type" value="Genomic_DNA"/>
</dbReference>
<dbReference type="Gene3D" id="1.10.101.10">
    <property type="entry name" value="PGBD-like superfamily/PGBD"/>
    <property type="match status" value="1"/>
</dbReference>
<reference evidence="5 6" key="1">
    <citation type="submission" date="2020-04" db="EMBL/GenBank/DDBJ databases">
        <title>Pseudomonas crami sp. nov., a novel proteolytic bacterial species isolated from cream.</title>
        <authorList>
            <person name="Hofmann K."/>
            <person name="Woller A."/>
            <person name="Huptas C."/>
            <person name="Wenning M."/>
            <person name="Scherer S."/>
            <person name="Doll E.V."/>
        </authorList>
    </citation>
    <scope>NUCLEOTIDE SEQUENCE [LARGE SCALE GENOMIC DNA]</scope>
    <source>
        <strain evidence="3 6">WS 5096</strain>
        <strain evidence="4 5">WS 5106</strain>
    </source>
</reference>
<dbReference type="SUPFAM" id="SSF47090">
    <property type="entry name" value="PGBD-like"/>
    <property type="match status" value="1"/>
</dbReference>
<dbReference type="InterPro" id="IPR036365">
    <property type="entry name" value="PGBD-like_sf"/>
</dbReference>
<comment type="caution">
    <text evidence="4">The sequence shown here is derived from an EMBL/GenBank/DDBJ whole genome shotgun (WGS) entry which is preliminary data.</text>
</comment>